<comment type="similarity">
    <text evidence="1">Belongs to the UPF0236 family.</text>
</comment>
<gene>
    <name evidence="3" type="ORF">ATC1_1246</name>
</gene>
<dbReference type="Proteomes" id="UP000053370">
    <property type="component" value="Unassembled WGS sequence"/>
</dbReference>
<proteinExistence type="inferred from homology"/>
<sequence>MMMAMNITTEKWQEMIREKIYSKYDLGSVSLLAVGGDGGNWVGSSFDLVGVKRMERVLDPFHINDVLRAAYGQEIDVSDTLKTLYQDGFNAISQELQTLKDKGSASKRKAKNRCFDYLKNHQDEILPLSARGLPYQNLSSLGCMESNVGKTIAIRMKTRGCSWTLSGAEAMVAILSHIKELSAHTLRYEEIRAKDRKNHHNSRRNKSVASEYSGQHASFPILNSGKASAPFYDLFRNIIHSELLPLN</sequence>
<dbReference type="EMBL" id="DF968180">
    <property type="protein sequence ID" value="GAP39516.1"/>
    <property type="molecule type" value="Genomic_DNA"/>
</dbReference>
<name>A0A0K8PA52_9CHLR</name>
<organism evidence="3">
    <name type="scientific">Flexilinea flocculi</name>
    <dbReference type="NCBI Taxonomy" id="1678840"/>
    <lineage>
        <taxon>Bacteria</taxon>
        <taxon>Bacillati</taxon>
        <taxon>Chloroflexota</taxon>
        <taxon>Anaerolineae</taxon>
        <taxon>Anaerolineales</taxon>
        <taxon>Anaerolineaceae</taxon>
        <taxon>Flexilinea</taxon>
    </lineage>
</organism>
<dbReference type="InterPro" id="IPR009620">
    <property type="entry name" value="UPF0236"/>
</dbReference>
<dbReference type="AlphaFoldDB" id="A0A0K8PA52"/>
<dbReference type="OrthoDB" id="2162583at2"/>
<dbReference type="Pfam" id="PF06782">
    <property type="entry name" value="UPF0236"/>
    <property type="match status" value="1"/>
</dbReference>
<reference evidence="3" key="1">
    <citation type="journal article" date="2015" name="Genome Announc.">
        <title>Draft Genome Sequence of Anaerolineae Strain TC1, a Novel Isolate from a Methanogenic Wastewater Treatment System.</title>
        <authorList>
            <person name="Matsuura N."/>
            <person name="Tourlousse D.M."/>
            <person name="Sun L."/>
            <person name="Toyonaga M."/>
            <person name="Kuroda K."/>
            <person name="Ohashi A."/>
            <person name="Cruz R."/>
            <person name="Yamaguchi T."/>
            <person name="Sekiguchi Y."/>
        </authorList>
    </citation>
    <scope>NUCLEOTIDE SEQUENCE [LARGE SCALE GENOMIC DNA]</scope>
    <source>
        <strain evidence="3">TC1</strain>
    </source>
</reference>
<feature type="region of interest" description="Disordered" evidence="2">
    <location>
        <begin position="192"/>
        <end position="211"/>
    </location>
</feature>
<evidence type="ECO:0000256" key="2">
    <source>
        <dbReference type="SAM" id="MobiDB-lite"/>
    </source>
</evidence>
<feature type="compositionally biased region" description="Basic residues" evidence="2">
    <location>
        <begin position="194"/>
        <end position="206"/>
    </location>
</feature>
<evidence type="ECO:0000256" key="1">
    <source>
        <dbReference type="ARBA" id="ARBA00006539"/>
    </source>
</evidence>
<protein>
    <recommendedName>
        <fullName evidence="5">Transposase</fullName>
    </recommendedName>
</protein>
<evidence type="ECO:0000313" key="4">
    <source>
        <dbReference type="Proteomes" id="UP000053370"/>
    </source>
</evidence>
<evidence type="ECO:0000313" key="3">
    <source>
        <dbReference type="EMBL" id="GAP39516.1"/>
    </source>
</evidence>
<dbReference type="STRING" id="1678840.ATC1_1246"/>
<accession>A0A0K8PA52</accession>
<evidence type="ECO:0008006" key="5">
    <source>
        <dbReference type="Google" id="ProtNLM"/>
    </source>
</evidence>
<keyword evidence="4" id="KW-1185">Reference proteome</keyword>